<dbReference type="AlphaFoldDB" id="A0A3S0KYU7"/>
<dbReference type="PANTHER" id="PTHR42951:SF4">
    <property type="entry name" value="ACYL-COENZYME A THIOESTERASE MBLAC2"/>
    <property type="match status" value="1"/>
</dbReference>
<accession>A0A3S0KYU7</accession>
<keyword evidence="2" id="KW-0732">Signal</keyword>
<organism evidence="4 5">
    <name type="scientific">Shewanella canadensis</name>
    <dbReference type="NCBI Taxonomy" id="271096"/>
    <lineage>
        <taxon>Bacteria</taxon>
        <taxon>Pseudomonadati</taxon>
        <taxon>Pseudomonadota</taxon>
        <taxon>Gammaproteobacteria</taxon>
        <taxon>Alteromonadales</taxon>
        <taxon>Shewanellaceae</taxon>
        <taxon>Shewanella</taxon>
    </lineage>
</organism>
<evidence type="ECO:0000313" key="4">
    <source>
        <dbReference type="EMBL" id="RTR40567.1"/>
    </source>
</evidence>
<evidence type="ECO:0000256" key="2">
    <source>
        <dbReference type="SAM" id="SignalP"/>
    </source>
</evidence>
<feature type="domain" description="Metallo-beta-lactamase" evidence="3">
    <location>
        <begin position="40"/>
        <end position="242"/>
    </location>
</feature>
<dbReference type="Gene3D" id="3.60.15.10">
    <property type="entry name" value="Ribonuclease Z/Hydroxyacylglutathione hydrolase-like"/>
    <property type="match status" value="1"/>
</dbReference>
<dbReference type="GO" id="GO:0016787">
    <property type="term" value="F:hydrolase activity"/>
    <property type="evidence" value="ECO:0007669"/>
    <property type="project" value="UniProtKB-KW"/>
</dbReference>
<dbReference type="Pfam" id="PF00753">
    <property type="entry name" value="Lactamase_B"/>
    <property type="match status" value="1"/>
</dbReference>
<feature type="chain" id="PRO_5018569016" evidence="2">
    <location>
        <begin position="26"/>
        <end position="301"/>
    </location>
</feature>
<dbReference type="InterPro" id="IPR036866">
    <property type="entry name" value="RibonucZ/Hydroxyglut_hydro"/>
</dbReference>
<protein>
    <submittedName>
        <fullName evidence="4">MBL fold metallo-hydrolase</fullName>
    </submittedName>
</protein>
<comment type="caution">
    <text evidence="4">The sequence shown here is derived from an EMBL/GenBank/DDBJ whole genome shotgun (WGS) entry which is preliminary data.</text>
</comment>
<dbReference type="SUPFAM" id="SSF56281">
    <property type="entry name" value="Metallo-hydrolase/oxidoreductase"/>
    <property type="match status" value="1"/>
</dbReference>
<dbReference type="OrthoDB" id="8441428at2"/>
<dbReference type="Proteomes" id="UP000267448">
    <property type="component" value="Unassembled WGS sequence"/>
</dbReference>
<dbReference type="RefSeq" id="WP_126517917.1">
    <property type="nucleotide sequence ID" value="NZ_RXNU01000001.1"/>
</dbReference>
<dbReference type="EMBL" id="RXNU01000001">
    <property type="protein sequence ID" value="RTR40567.1"/>
    <property type="molecule type" value="Genomic_DNA"/>
</dbReference>
<evidence type="ECO:0000259" key="3">
    <source>
        <dbReference type="SMART" id="SM00849"/>
    </source>
</evidence>
<dbReference type="InterPro" id="IPR050855">
    <property type="entry name" value="NDM-1-like"/>
</dbReference>
<dbReference type="InterPro" id="IPR001279">
    <property type="entry name" value="Metallo-B-lactamas"/>
</dbReference>
<dbReference type="GO" id="GO:0017001">
    <property type="term" value="P:antibiotic catabolic process"/>
    <property type="evidence" value="ECO:0007669"/>
    <property type="project" value="UniProtKB-ARBA"/>
</dbReference>
<feature type="signal peptide" evidence="2">
    <location>
        <begin position="1"/>
        <end position="25"/>
    </location>
</feature>
<dbReference type="PANTHER" id="PTHR42951">
    <property type="entry name" value="METALLO-BETA-LACTAMASE DOMAIN-CONTAINING"/>
    <property type="match status" value="1"/>
</dbReference>
<proteinExistence type="inferred from homology"/>
<gene>
    <name evidence="4" type="ORF">EKG38_01205</name>
</gene>
<evidence type="ECO:0000313" key="5">
    <source>
        <dbReference type="Proteomes" id="UP000267448"/>
    </source>
</evidence>
<evidence type="ECO:0000256" key="1">
    <source>
        <dbReference type="ARBA" id="ARBA00005250"/>
    </source>
</evidence>
<keyword evidence="4" id="KW-0378">Hydrolase</keyword>
<reference evidence="4 5" key="1">
    <citation type="submission" date="2018-12" db="EMBL/GenBank/DDBJ databases">
        <authorList>
            <person name="Yu L."/>
        </authorList>
    </citation>
    <scope>NUCLEOTIDE SEQUENCE [LARGE SCALE GENOMIC DNA]</scope>
    <source>
        <strain evidence="4 5">HAW-EB2</strain>
    </source>
</reference>
<comment type="similarity">
    <text evidence="1">Belongs to the metallo-beta-lactamase superfamily. Class-B beta-lactamase family.</text>
</comment>
<dbReference type="SMART" id="SM00849">
    <property type="entry name" value="Lactamase_B"/>
    <property type="match status" value="1"/>
</dbReference>
<name>A0A3S0KYU7_9GAMM</name>
<sequence length="301" mass="33683">MNKIITPIIFATMLLLLGTPLISHASSAVTVDIFEGETATVNSYIFSNGKSLVVMDVQRSTAEAKKLAKAIKDKGLPLSHILISHGHPDHYTGMSWLSKAFPKATIVVANEEIKKDILGFSTWMESVGWLDAEPLLKPKSEKNPDGFDYLKNIHVLPTNKLTMNGGGELKLNTHYSPAESEHLTTVFVDDLNGLFSSDLTYNKVHLWMGQGVTKQHVANWRAQLKESKSEYSKRNPRVYPGHGKPADITLFDTLVEYIDDFNHITSTAKSKEQAMKKMEALYPEYKEAGFLLKYSVDNHMK</sequence>
<keyword evidence="5" id="KW-1185">Reference proteome</keyword>